<keyword evidence="3 6" id="KW-0812">Transmembrane</keyword>
<dbReference type="RefSeq" id="WP_020440254.1">
    <property type="nucleotide sequence ID" value="NC_021663.1"/>
</dbReference>
<evidence type="ECO:0000256" key="5">
    <source>
        <dbReference type="ARBA" id="ARBA00023136"/>
    </source>
</evidence>
<feature type="transmembrane region" description="Helical" evidence="6">
    <location>
        <begin position="53"/>
        <end position="71"/>
    </location>
</feature>
<dbReference type="HOGENOM" id="CLU_045539_3_1_11"/>
<dbReference type="Pfam" id="PF03631">
    <property type="entry name" value="Virul_fac_BrkB"/>
    <property type="match status" value="1"/>
</dbReference>
<dbReference type="Proteomes" id="UP000014809">
    <property type="component" value="Chromosome"/>
</dbReference>
<sequence length="355" mass="39287">MPVPRSEELNRTTFPRRDPDVAPSWRYVPGRALRRFADDGFTDFVGSLSFRGLLALFPGLIAFVSVLGLFGQSEDAVLRLLNEAEEVTPEHSWDAVRPLLETLLRTQSAGLGLAIGLVTTLWAASGYVKTFSRTMNAVYGTREGRGALRWNLHMYLLTVLFMLLIAVGFTGVLLGGPVAEAVGAFIGLQSVVLTVWKYTRWVVVFLAVVLLVGLLYRTTPNVRLRRGPDGRRTGWVSVGSFVAIVMTVVATMLFLFYVAKVPYYSSTYGALAGVIVLMLWMFIVNAALVFGAVVDGEMERVRQLREGLAAEETLYLQLRDTRGTDRREIRAARDVERAREVRRSVGGGEDAGDEM</sequence>
<keyword evidence="8" id="KW-1185">Reference proteome</keyword>
<feature type="transmembrane region" description="Helical" evidence="6">
    <location>
        <begin position="198"/>
        <end position="216"/>
    </location>
</feature>
<dbReference type="PANTHER" id="PTHR30213">
    <property type="entry name" value="INNER MEMBRANE PROTEIN YHJD"/>
    <property type="match status" value="1"/>
</dbReference>
<dbReference type="InterPro" id="IPR017039">
    <property type="entry name" value="Virul_fac_BrkB"/>
</dbReference>
<dbReference type="PIRSF" id="PIRSF035875">
    <property type="entry name" value="RNase_BN"/>
    <property type="match status" value="1"/>
</dbReference>
<feature type="transmembrane region" description="Helical" evidence="6">
    <location>
        <begin position="236"/>
        <end position="258"/>
    </location>
</feature>
<organism evidence="7 8">
    <name type="scientific">Corynebacterium terpenotabidum Y-11</name>
    <dbReference type="NCBI Taxonomy" id="1200352"/>
    <lineage>
        <taxon>Bacteria</taxon>
        <taxon>Bacillati</taxon>
        <taxon>Actinomycetota</taxon>
        <taxon>Actinomycetes</taxon>
        <taxon>Mycobacteriales</taxon>
        <taxon>Corynebacteriaceae</taxon>
        <taxon>Corynebacterium</taxon>
    </lineage>
</organism>
<name>S4XBP8_9CORY</name>
<accession>S4XBP8</accession>
<gene>
    <name evidence="7" type="ORF">A606_01170</name>
</gene>
<dbReference type="STRING" id="1200352.A606_01170"/>
<evidence type="ECO:0000256" key="1">
    <source>
        <dbReference type="ARBA" id="ARBA00004651"/>
    </source>
</evidence>
<dbReference type="NCBIfam" id="TIGR00765">
    <property type="entry name" value="yihY_not_rbn"/>
    <property type="match status" value="1"/>
</dbReference>
<protein>
    <submittedName>
        <fullName evidence="7">Uncharacterized protein</fullName>
    </submittedName>
</protein>
<dbReference type="eggNOG" id="COG1295">
    <property type="taxonomic scope" value="Bacteria"/>
</dbReference>
<evidence type="ECO:0000313" key="8">
    <source>
        <dbReference type="Proteomes" id="UP000014809"/>
    </source>
</evidence>
<evidence type="ECO:0000256" key="3">
    <source>
        <dbReference type="ARBA" id="ARBA00022692"/>
    </source>
</evidence>
<evidence type="ECO:0000313" key="7">
    <source>
        <dbReference type="EMBL" id="AGP29889.1"/>
    </source>
</evidence>
<keyword evidence="4 6" id="KW-1133">Transmembrane helix</keyword>
<feature type="transmembrane region" description="Helical" evidence="6">
    <location>
        <begin position="152"/>
        <end position="178"/>
    </location>
</feature>
<dbReference type="AlphaFoldDB" id="S4XBP8"/>
<keyword evidence="2" id="KW-1003">Cell membrane</keyword>
<evidence type="ECO:0000256" key="2">
    <source>
        <dbReference type="ARBA" id="ARBA00022475"/>
    </source>
</evidence>
<evidence type="ECO:0000256" key="4">
    <source>
        <dbReference type="ARBA" id="ARBA00022989"/>
    </source>
</evidence>
<proteinExistence type="predicted"/>
<keyword evidence="5 6" id="KW-0472">Membrane</keyword>
<comment type="subcellular location">
    <subcellularLocation>
        <location evidence="1">Cell membrane</location>
        <topology evidence="1">Multi-pass membrane protein</topology>
    </subcellularLocation>
</comment>
<dbReference type="EMBL" id="CP003696">
    <property type="protein sequence ID" value="AGP29889.1"/>
    <property type="molecule type" value="Genomic_DNA"/>
</dbReference>
<evidence type="ECO:0000256" key="6">
    <source>
        <dbReference type="SAM" id="Phobius"/>
    </source>
</evidence>
<dbReference type="PATRIC" id="fig|1200352.3.peg.233"/>
<dbReference type="KEGG" id="cter:A606_01170"/>
<dbReference type="PANTHER" id="PTHR30213:SF0">
    <property type="entry name" value="UPF0761 MEMBRANE PROTEIN YIHY"/>
    <property type="match status" value="1"/>
</dbReference>
<dbReference type="GO" id="GO:0005886">
    <property type="term" value="C:plasma membrane"/>
    <property type="evidence" value="ECO:0007669"/>
    <property type="project" value="UniProtKB-SubCell"/>
</dbReference>
<feature type="transmembrane region" description="Helical" evidence="6">
    <location>
        <begin position="270"/>
        <end position="294"/>
    </location>
</feature>
<reference evidence="7 8" key="1">
    <citation type="submission" date="2012-06" db="EMBL/GenBank/DDBJ databases">
        <title>Complete genome sequence of Corynebacterium terpenotabidum Y-11 (=DSM 44721).</title>
        <authorList>
            <person name="Ruckert C."/>
            <person name="Albersmeier A."/>
            <person name="Al-Dilaimi A."/>
            <person name="Szczepanowski R."/>
            <person name="Kalinowski J."/>
        </authorList>
    </citation>
    <scope>NUCLEOTIDE SEQUENCE [LARGE SCALE GENOMIC DNA]</scope>
    <source>
        <strain evidence="7 8">Y-11</strain>
    </source>
</reference>
<feature type="transmembrane region" description="Helical" evidence="6">
    <location>
        <begin position="109"/>
        <end position="131"/>
    </location>
</feature>